<organism evidence="2 3">
    <name type="scientific">Dendrobium chrysotoxum</name>
    <name type="common">Orchid</name>
    <dbReference type="NCBI Taxonomy" id="161865"/>
    <lineage>
        <taxon>Eukaryota</taxon>
        <taxon>Viridiplantae</taxon>
        <taxon>Streptophyta</taxon>
        <taxon>Embryophyta</taxon>
        <taxon>Tracheophyta</taxon>
        <taxon>Spermatophyta</taxon>
        <taxon>Magnoliopsida</taxon>
        <taxon>Liliopsida</taxon>
        <taxon>Asparagales</taxon>
        <taxon>Orchidaceae</taxon>
        <taxon>Epidendroideae</taxon>
        <taxon>Malaxideae</taxon>
        <taxon>Dendrobiinae</taxon>
        <taxon>Dendrobium</taxon>
    </lineage>
</organism>
<keyword evidence="3" id="KW-1185">Reference proteome</keyword>
<dbReference type="AlphaFoldDB" id="A0AAV7H5Z2"/>
<dbReference type="Gene3D" id="1.10.10.10">
    <property type="entry name" value="Winged helix-like DNA-binding domain superfamily/Winged helix DNA-binding domain"/>
    <property type="match status" value="1"/>
</dbReference>
<reference evidence="2 3" key="1">
    <citation type="journal article" date="2021" name="Hortic Res">
        <title>Chromosome-scale assembly of the Dendrobium chrysotoxum genome enhances the understanding of orchid evolution.</title>
        <authorList>
            <person name="Zhang Y."/>
            <person name="Zhang G.Q."/>
            <person name="Zhang D."/>
            <person name="Liu X.D."/>
            <person name="Xu X.Y."/>
            <person name="Sun W.H."/>
            <person name="Yu X."/>
            <person name="Zhu X."/>
            <person name="Wang Z.W."/>
            <person name="Zhao X."/>
            <person name="Zhong W.Y."/>
            <person name="Chen H."/>
            <person name="Yin W.L."/>
            <person name="Huang T."/>
            <person name="Niu S.C."/>
            <person name="Liu Z.J."/>
        </authorList>
    </citation>
    <scope>NUCLEOTIDE SEQUENCE [LARGE SCALE GENOMIC DNA]</scope>
    <source>
        <strain evidence="2">Lindl</strain>
    </source>
</reference>
<evidence type="ECO:0000313" key="2">
    <source>
        <dbReference type="EMBL" id="KAH0463479.1"/>
    </source>
</evidence>
<dbReference type="InterPro" id="IPR036388">
    <property type="entry name" value="WH-like_DNA-bd_sf"/>
</dbReference>
<gene>
    <name evidence="2" type="ORF">IEQ34_008061</name>
</gene>
<feature type="domain" description="Disease resistance protein winged helix" evidence="1">
    <location>
        <begin position="86"/>
        <end position="157"/>
    </location>
</feature>
<comment type="caution">
    <text evidence="2">The sequence shown here is derived from an EMBL/GenBank/DDBJ whole genome shotgun (WGS) entry which is preliminary data.</text>
</comment>
<dbReference type="PANTHER" id="PTHR23155">
    <property type="entry name" value="DISEASE RESISTANCE PROTEIN RP"/>
    <property type="match status" value="1"/>
</dbReference>
<accession>A0AAV7H5Z2</accession>
<name>A0AAV7H5Z2_DENCH</name>
<dbReference type="InterPro" id="IPR058922">
    <property type="entry name" value="WHD_DRP"/>
</dbReference>
<dbReference type="PANTHER" id="PTHR23155:SF1205">
    <property type="entry name" value="DISEASE RESISTANCE PROTEIN RPM1"/>
    <property type="match status" value="1"/>
</dbReference>
<evidence type="ECO:0000259" key="1">
    <source>
        <dbReference type="Pfam" id="PF23559"/>
    </source>
</evidence>
<dbReference type="InterPro" id="IPR044974">
    <property type="entry name" value="Disease_R_plants"/>
</dbReference>
<evidence type="ECO:0000313" key="3">
    <source>
        <dbReference type="Proteomes" id="UP000775213"/>
    </source>
</evidence>
<dbReference type="EMBL" id="JAGFBR010000008">
    <property type="protein sequence ID" value="KAH0463479.1"/>
    <property type="molecule type" value="Genomic_DNA"/>
</dbReference>
<dbReference type="Pfam" id="PF23559">
    <property type="entry name" value="WHD_DRP"/>
    <property type="match status" value="1"/>
</dbReference>
<protein>
    <recommendedName>
        <fullName evidence="1">Disease resistance protein winged helix domain-containing protein</fullName>
    </recommendedName>
</protein>
<sequence>MLVKKREVGAEDTLLSLKLPFNRLKVFLENQVGKGLGKGPAKGKIVKKLLGSPLAAKVIGGVLKDNLDERHWRTVLESNCFAFCGMFSQDHEFGKDDLIRMWIALGFIQPSLDQEETMEDMGGRYFDVLVKKSFFDKFEYYLDFAYYKMHDLLHELAQSVFIQEYLRVEDSTKLPSKIPETLRPLSVQTTNLNILRKIEKFKHLHSLFLFYKDSNQDLCSALIEIFKASRSLHLLYVFAPNLEMIPEEIGNLIHL</sequence>
<proteinExistence type="predicted"/>
<dbReference type="GO" id="GO:0098542">
    <property type="term" value="P:defense response to other organism"/>
    <property type="evidence" value="ECO:0007669"/>
    <property type="project" value="TreeGrafter"/>
</dbReference>
<dbReference type="Proteomes" id="UP000775213">
    <property type="component" value="Unassembled WGS sequence"/>
</dbReference>